<dbReference type="PRINTS" id="PR00471">
    <property type="entry name" value="ACETATEKNASE"/>
</dbReference>
<comment type="subcellular location">
    <subcellularLocation>
        <location evidence="9">Cytoplasm</location>
    </subcellularLocation>
</comment>
<name>A0ABM8ZFM6_9VIBR</name>
<feature type="active site" description="Proton donor/acceptor" evidence="9">
    <location>
        <position position="146"/>
    </location>
</feature>
<feature type="binding site" evidence="9">
    <location>
        <begin position="281"/>
        <end position="283"/>
    </location>
    <ligand>
        <name>ATP</name>
        <dbReference type="ChEBI" id="CHEBI:30616"/>
    </ligand>
</feature>
<evidence type="ECO:0000256" key="2">
    <source>
        <dbReference type="ARBA" id="ARBA00022490"/>
    </source>
</evidence>
<dbReference type="PANTHER" id="PTHR21060:SF21">
    <property type="entry name" value="ACETATE KINASE"/>
    <property type="match status" value="1"/>
</dbReference>
<feature type="site" description="Transition state stabilizer" evidence="9">
    <location>
        <position position="178"/>
    </location>
</feature>
<evidence type="ECO:0000256" key="10">
    <source>
        <dbReference type="RuleBase" id="RU003835"/>
    </source>
</evidence>
<evidence type="ECO:0000256" key="8">
    <source>
        <dbReference type="ARBA" id="ARBA00022842"/>
    </source>
</evidence>
<evidence type="ECO:0000313" key="12">
    <source>
        <dbReference type="Proteomes" id="UP000838160"/>
    </source>
</evidence>
<comment type="cofactor">
    <cofactor evidence="9">
        <name>Mg(2+)</name>
        <dbReference type="ChEBI" id="CHEBI:18420"/>
    </cofactor>
    <cofactor evidence="9">
        <name>Mn(2+)</name>
        <dbReference type="ChEBI" id="CHEBI:29035"/>
    </cofactor>
    <text evidence="9">Mg(2+). Can also accept Mn(2+).</text>
</comment>
<dbReference type="InterPro" id="IPR000890">
    <property type="entry name" value="Aliphatic_acid_kin_short-chain"/>
</dbReference>
<dbReference type="InterPro" id="IPR004372">
    <property type="entry name" value="Ac/propionate_kinase"/>
</dbReference>
<dbReference type="PROSITE" id="PS01076">
    <property type="entry name" value="ACETATE_KINASE_2"/>
    <property type="match status" value="1"/>
</dbReference>
<feature type="binding site" evidence="9">
    <location>
        <position position="16"/>
    </location>
    <ligand>
        <name>ATP</name>
        <dbReference type="ChEBI" id="CHEBI:30616"/>
    </ligand>
</feature>
<feature type="binding site" evidence="9">
    <location>
        <position position="89"/>
    </location>
    <ligand>
        <name>substrate</name>
    </ligand>
</feature>
<dbReference type="PROSITE" id="PS01075">
    <property type="entry name" value="ACETATE_KINASE_1"/>
    <property type="match status" value="1"/>
</dbReference>
<comment type="pathway">
    <text evidence="9">Metabolic intermediate biosynthesis; acetyl-CoA biosynthesis; acetyl-CoA from acetate: step 1/2.</text>
</comment>
<keyword evidence="3 9" id="KW-0808">Transferase</keyword>
<sequence length="398" mass="42705">MSKLVLVLNCGSSSLKFAIVDAENGDEHLTGLAECLNLPEARIKWKLDGKHEAQLGEGAAHDEALSFIVETILASKPELSQALAAVGHRVVHGGEQFTQSVLIDDTVVKGIEDCAALAPLHNPAAIIGIKAAQKAFPSLPMSAVFDTAFHQTMPKEAYLYALPYNLYEEHGIRRYGMHGTSHLFIAREVAEQLGKPANEVNIINCHLGNGASVCAIKNGESVDTSMGLTPLEGLVMGTRCGDIDPAIIFHLHDTLGYSVDQINTMLTKESGLQGLTQVTSDCRFVEENYGEKEEATRAMDVFCHRLAKYVAGYTATLDGRLDAIVFTGGIGENSAPIREMVLNRLGVFGIEVDSEANLKARFGGEGTITAEASRIPAMVISTNEELVIAEDTARLAGL</sequence>
<keyword evidence="5 9" id="KW-0547">Nucleotide-binding</keyword>
<dbReference type="PIRSF" id="PIRSF000722">
    <property type="entry name" value="Acetate_prop_kin"/>
    <property type="match status" value="1"/>
</dbReference>
<evidence type="ECO:0000256" key="5">
    <source>
        <dbReference type="ARBA" id="ARBA00022741"/>
    </source>
</evidence>
<comment type="catalytic activity">
    <reaction evidence="9">
        <text>acetate + ATP = acetyl phosphate + ADP</text>
        <dbReference type="Rhea" id="RHEA:11352"/>
        <dbReference type="ChEBI" id="CHEBI:22191"/>
        <dbReference type="ChEBI" id="CHEBI:30089"/>
        <dbReference type="ChEBI" id="CHEBI:30616"/>
        <dbReference type="ChEBI" id="CHEBI:456216"/>
        <dbReference type="EC" id="2.7.2.1"/>
    </reaction>
</comment>
<feature type="binding site" evidence="9">
    <location>
        <position position="9"/>
    </location>
    <ligand>
        <name>Mg(2+)</name>
        <dbReference type="ChEBI" id="CHEBI:18420"/>
    </ligand>
</feature>
<gene>
    <name evidence="11" type="primary">ackA_1</name>
    <name evidence="9" type="synonym">ackA</name>
    <name evidence="11" type="ORF">VHP8226_00938</name>
</gene>
<dbReference type="EC" id="2.7.2.1" evidence="9"/>
<dbReference type="InterPro" id="IPR043129">
    <property type="entry name" value="ATPase_NBD"/>
</dbReference>
<dbReference type="NCBIfam" id="TIGR00016">
    <property type="entry name" value="ackA"/>
    <property type="match status" value="1"/>
</dbReference>
<comment type="subunit">
    <text evidence="9">Homodimer.</text>
</comment>
<dbReference type="HAMAP" id="MF_00020">
    <property type="entry name" value="Acetate_kinase"/>
    <property type="match status" value="1"/>
</dbReference>
<dbReference type="InterPro" id="IPR023865">
    <property type="entry name" value="Aliphatic_acid_kinase_CS"/>
</dbReference>
<dbReference type="RefSeq" id="WP_237483953.1">
    <property type="nucleotide sequence ID" value="NZ_CAKLCM010000002.1"/>
</dbReference>
<keyword evidence="7 9" id="KW-0067">ATP-binding</keyword>
<dbReference type="EMBL" id="CAKLCM010000002">
    <property type="protein sequence ID" value="CAH0525364.1"/>
    <property type="molecule type" value="Genomic_DNA"/>
</dbReference>
<comment type="caution">
    <text evidence="11">The sequence shown here is derived from an EMBL/GenBank/DDBJ whole genome shotgun (WGS) entry which is preliminary data.</text>
</comment>
<proteinExistence type="inferred from homology"/>
<keyword evidence="2 9" id="KW-0963">Cytoplasm</keyword>
<evidence type="ECO:0000256" key="3">
    <source>
        <dbReference type="ARBA" id="ARBA00022679"/>
    </source>
</evidence>
<evidence type="ECO:0000256" key="1">
    <source>
        <dbReference type="ARBA" id="ARBA00008748"/>
    </source>
</evidence>
<evidence type="ECO:0000256" key="9">
    <source>
        <dbReference type="HAMAP-Rule" id="MF_00020"/>
    </source>
</evidence>
<feature type="binding site" evidence="9">
    <location>
        <begin position="329"/>
        <end position="333"/>
    </location>
    <ligand>
        <name>ATP</name>
        <dbReference type="ChEBI" id="CHEBI:30616"/>
    </ligand>
</feature>
<organism evidence="11 12">
    <name type="scientific">Vibrio hippocampi</name>
    <dbReference type="NCBI Taxonomy" id="654686"/>
    <lineage>
        <taxon>Bacteria</taxon>
        <taxon>Pseudomonadati</taxon>
        <taxon>Pseudomonadota</taxon>
        <taxon>Gammaproteobacteria</taxon>
        <taxon>Vibrionales</taxon>
        <taxon>Vibrionaceae</taxon>
        <taxon>Vibrio</taxon>
    </lineage>
</organism>
<evidence type="ECO:0000256" key="7">
    <source>
        <dbReference type="ARBA" id="ARBA00022840"/>
    </source>
</evidence>
<evidence type="ECO:0000256" key="4">
    <source>
        <dbReference type="ARBA" id="ARBA00022723"/>
    </source>
</evidence>
<comment type="similarity">
    <text evidence="1 9 10">Belongs to the acetokinase family.</text>
</comment>
<dbReference type="Gene3D" id="3.30.420.40">
    <property type="match status" value="2"/>
</dbReference>
<evidence type="ECO:0000313" key="11">
    <source>
        <dbReference type="EMBL" id="CAH0525364.1"/>
    </source>
</evidence>
<protein>
    <recommendedName>
        <fullName evidence="9">Acetate kinase</fullName>
        <ecNumber evidence="9">2.7.2.1</ecNumber>
    </recommendedName>
    <alternativeName>
        <fullName evidence="9">Acetokinase</fullName>
    </alternativeName>
</protein>
<reference evidence="11" key="1">
    <citation type="submission" date="2021-12" db="EMBL/GenBank/DDBJ databases">
        <authorList>
            <person name="Rodrigo-Torres L."/>
            <person name="Arahal R. D."/>
            <person name="Lucena T."/>
        </authorList>
    </citation>
    <scope>NUCLEOTIDE SEQUENCE</scope>
    <source>
        <strain evidence="11">CECT 8226</strain>
    </source>
</reference>
<dbReference type="CDD" id="cd24010">
    <property type="entry name" value="ASKHA_NBD_AcK_PK"/>
    <property type="match status" value="1"/>
</dbReference>
<keyword evidence="6 9" id="KW-0418">Kinase</keyword>
<dbReference type="Pfam" id="PF00871">
    <property type="entry name" value="Acetate_kinase"/>
    <property type="match status" value="1"/>
</dbReference>
<dbReference type="PANTHER" id="PTHR21060">
    <property type="entry name" value="ACETATE KINASE"/>
    <property type="match status" value="1"/>
</dbReference>
<keyword evidence="4 9" id="KW-0479">Metal-binding</keyword>
<feature type="binding site" evidence="9">
    <location>
        <begin position="206"/>
        <end position="210"/>
    </location>
    <ligand>
        <name>ATP</name>
        <dbReference type="ChEBI" id="CHEBI:30616"/>
    </ligand>
</feature>
<dbReference type="SUPFAM" id="SSF53067">
    <property type="entry name" value="Actin-like ATPase domain"/>
    <property type="match status" value="2"/>
</dbReference>
<feature type="site" description="Transition state stabilizer" evidence="9">
    <location>
        <position position="239"/>
    </location>
</feature>
<keyword evidence="12" id="KW-1185">Reference proteome</keyword>
<feature type="binding site" evidence="9">
    <location>
        <position position="384"/>
    </location>
    <ligand>
        <name>Mg(2+)</name>
        <dbReference type="ChEBI" id="CHEBI:18420"/>
    </ligand>
</feature>
<dbReference type="Proteomes" id="UP000838160">
    <property type="component" value="Unassembled WGS sequence"/>
</dbReference>
<accession>A0ABM8ZFM6</accession>
<dbReference type="GO" id="GO:0008776">
    <property type="term" value="F:acetate kinase activity"/>
    <property type="evidence" value="ECO:0007669"/>
    <property type="project" value="UniProtKB-EC"/>
</dbReference>
<evidence type="ECO:0000256" key="6">
    <source>
        <dbReference type="ARBA" id="ARBA00022777"/>
    </source>
</evidence>
<keyword evidence="8 9" id="KW-0460">Magnesium</keyword>
<comment type="function">
    <text evidence="9">Catalyzes the formation of acetyl phosphate from acetate and ATP. Can also catalyze the reverse reaction.</text>
</comment>